<comment type="caution">
    <text evidence="2">The sequence shown here is derived from an EMBL/GenBank/DDBJ whole genome shotgun (WGS) entry which is preliminary data.</text>
</comment>
<dbReference type="AlphaFoldDB" id="M5K5M2"/>
<name>M5K5M2_9HYPH</name>
<sequence length="119" mass="13009">MAKERVDLDLPDLSGFEARARPPAADPEEIRQVAETAGFKTRHADEPVPARAPAPIAGPGFDARSLRRTNRTAKLNIATSPENRERFWILAQAASIVSGEDVLVAMMDAFEREQGRGGR</sequence>
<protein>
    <submittedName>
        <fullName evidence="2">Putative repressor</fullName>
    </submittedName>
</protein>
<accession>M5K5M2</accession>
<dbReference type="Proteomes" id="UP000011971">
    <property type="component" value="Unassembled WGS sequence"/>
</dbReference>
<dbReference type="EMBL" id="AOGE01000001">
    <property type="protein sequence ID" value="ELT51201.1"/>
    <property type="molecule type" value="Genomic_DNA"/>
</dbReference>
<evidence type="ECO:0000313" key="3">
    <source>
        <dbReference type="Proteomes" id="UP000011971"/>
    </source>
</evidence>
<proteinExistence type="predicted"/>
<evidence type="ECO:0000256" key="1">
    <source>
        <dbReference type="SAM" id="MobiDB-lite"/>
    </source>
</evidence>
<reference evidence="2 3" key="1">
    <citation type="journal article" date="2013" name="Gut Pathog.">
        <title>Draft genome of Ochrobactrum intermedium strain M86 isolated from non-ulcer dyspeptic individual from India.</title>
        <authorList>
            <person name="Kulkarni G."/>
            <person name="Dhotre D."/>
            <person name="Dharne M."/>
            <person name="Shetty S."/>
            <person name="Chowdhury S."/>
            <person name="Misra V."/>
            <person name="Misra S."/>
            <person name="Patole M."/>
            <person name="Shouche Y."/>
        </authorList>
    </citation>
    <scope>NUCLEOTIDE SEQUENCE [LARGE SCALE GENOMIC DNA]</scope>
    <source>
        <strain evidence="2 3">M86</strain>
    </source>
</reference>
<gene>
    <name evidence="2" type="ORF">D584_00090</name>
</gene>
<dbReference type="RefSeq" id="WP_006470227.1">
    <property type="nucleotide sequence ID" value="NZ_AOGE01000001.1"/>
</dbReference>
<feature type="region of interest" description="Disordered" evidence="1">
    <location>
        <begin position="35"/>
        <end position="63"/>
    </location>
</feature>
<feature type="compositionally biased region" description="Low complexity" evidence="1">
    <location>
        <begin position="49"/>
        <end position="59"/>
    </location>
</feature>
<dbReference type="OrthoDB" id="8456370at2"/>
<organism evidence="2 3">
    <name type="scientific">Brucella intermedia M86</name>
    <dbReference type="NCBI Taxonomy" id="1234597"/>
    <lineage>
        <taxon>Bacteria</taxon>
        <taxon>Pseudomonadati</taxon>
        <taxon>Pseudomonadota</taxon>
        <taxon>Alphaproteobacteria</taxon>
        <taxon>Hyphomicrobiales</taxon>
        <taxon>Brucellaceae</taxon>
        <taxon>Brucella/Ochrobactrum group</taxon>
        <taxon>Brucella</taxon>
    </lineage>
</organism>
<dbReference type="PATRIC" id="fig|1234597.4.peg.20"/>
<evidence type="ECO:0000313" key="2">
    <source>
        <dbReference type="EMBL" id="ELT51201.1"/>
    </source>
</evidence>